<evidence type="ECO:0000313" key="2">
    <source>
        <dbReference type="EMBL" id="NBI05702.1"/>
    </source>
</evidence>
<proteinExistence type="predicted"/>
<dbReference type="EMBL" id="QXXA01000004">
    <property type="protein sequence ID" value="NBI05702.1"/>
    <property type="molecule type" value="Genomic_DNA"/>
</dbReference>
<feature type="domain" description="GerMN" evidence="1">
    <location>
        <begin position="78"/>
        <end position="165"/>
    </location>
</feature>
<comment type="caution">
    <text evidence="2">The sequence shown here is derived from an EMBL/GenBank/DDBJ whole genome shotgun (WGS) entry which is preliminary data.</text>
</comment>
<evidence type="ECO:0000313" key="3">
    <source>
        <dbReference type="Proteomes" id="UP000467132"/>
    </source>
</evidence>
<name>A0A845QX26_9CLOT</name>
<dbReference type="AlphaFoldDB" id="A0A845QX26"/>
<dbReference type="SMART" id="SM00909">
    <property type="entry name" value="Germane"/>
    <property type="match status" value="1"/>
</dbReference>
<dbReference type="Proteomes" id="UP000467132">
    <property type="component" value="Unassembled WGS sequence"/>
</dbReference>
<dbReference type="OrthoDB" id="9809406at2"/>
<keyword evidence="3" id="KW-1185">Reference proteome</keyword>
<accession>A0A845QX26</accession>
<evidence type="ECO:0000259" key="1">
    <source>
        <dbReference type="SMART" id="SM00909"/>
    </source>
</evidence>
<dbReference type="RefSeq" id="WP_160196199.1">
    <property type="nucleotide sequence ID" value="NZ_QXXA01000004.1"/>
</dbReference>
<reference evidence="2 3" key="1">
    <citation type="submission" date="2018-08" db="EMBL/GenBank/DDBJ databases">
        <title>Murine metabolic-syndrome-specific gut microbial biobank.</title>
        <authorList>
            <person name="Liu C."/>
        </authorList>
    </citation>
    <scope>NUCLEOTIDE SEQUENCE [LARGE SCALE GENOMIC DNA]</scope>
    <source>
        <strain evidence="2 3">583</strain>
    </source>
</reference>
<dbReference type="InterPro" id="IPR019606">
    <property type="entry name" value="GerMN"/>
</dbReference>
<gene>
    <name evidence="2" type="ORF">D3Z33_02385</name>
</gene>
<protein>
    <recommendedName>
        <fullName evidence="1">GerMN domain-containing protein</fullName>
    </recommendedName>
</protein>
<dbReference type="Pfam" id="PF10646">
    <property type="entry name" value="Germane"/>
    <property type="match status" value="1"/>
</dbReference>
<sequence length="289" mass="33765">MKIYFKNINIIIIIIFIAIIISGCQTYDDMSNSDSKSPIISPHPLENNFDAILYYSDKYNEKLVMKNKKIKDITKNIELEILEELIGGLNGKNINNLIPKETKIRSIDIENQIAYINLSSDIIKENLSPSEEVLLTYSIVNTITELDSIKSVQLLIDGEKKEFLSNVMNIEKPLQYSELLVEDKFINPFDTIKDYYDMLNNRESSKLASLFKNTDKKSRVYYEIQYIDKNIKKYNIKSYKLNNYKKALLVDVEVEAITNDDKKVKYNKLFSMEYSDTQLEKTFKINEIY</sequence>
<organism evidence="2 3">
    <name type="scientific">Senegalia massiliensis</name>
    <dbReference type="NCBI Taxonomy" id="1720316"/>
    <lineage>
        <taxon>Bacteria</taxon>
        <taxon>Bacillati</taxon>
        <taxon>Bacillota</taxon>
        <taxon>Clostridia</taxon>
        <taxon>Eubacteriales</taxon>
        <taxon>Clostridiaceae</taxon>
        <taxon>Senegalia</taxon>
    </lineage>
</organism>
<dbReference type="PROSITE" id="PS51257">
    <property type="entry name" value="PROKAR_LIPOPROTEIN"/>
    <property type="match status" value="1"/>
</dbReference>